<evidence type="ECO:0008006" key="3">
    <source>
        <dbReference type="Google" id="ProtNLM"/>
    </source>
</evidence>
<sequence>MGKENEGRKNQFRIDKENGRFLSSTKRRQSWVALLDDEANQRWWLSSTTIKIIKCCSGESNCRFFSSMKRKNRGFFSSTMKQIRGGSPRQRRKSAVAAQSNRKAKLYICQVFMVGYSSLPSIKHISFFSILSSLNHCSSLPSSLSTHPLFFEIADSVELSFSQVPLFGTQRSEASNFGEEPPAERREQRTWTPTDDVVLISLWLNTRKYPVVGNEQRSGAFWKRIAAYFAASPKIAGSEHMEANHYDQATNCSPGVKAAKGHDKKTKAEGKALSEFQSMWSIKMEDLAMKERLLKMKLLDSLIASHEPLAEYEEALKKKLINDLLSN</sequence>
<dbReference type="PANTHER" id="PTHR45023:SF4">
    <property type="entry name" value="GLYCINE-RICH PROTEIN-RELATED"/>
    <property type="match status" value="1"/>
</dbReference>
<accession>A0A0D3CD74</accession>
<protein>
    <recommendedName>
        <fullName evidence="3">No apical meristem-associated C-terminal domain-containing protein</fullName>
    </recommendedName>
</protein>
<proteinExistence type="predicted"/>
<organism evidence="1 2">
    <name type="scientific">Brassica oleracea var. oleracea</name>
    <dbReference type="NCBI Taxonomy" id="109376"/>
    <lineage>
        <taxon>Eukaryota</taxon>
        <taxon>Viridiplantae</taxon>
        <taxon>Streptophyta</taxon>
        <taxon>Embryophyta</taxon>
        <taxon>Tracheophyta</taxon>
        <taxon>Spermatophyta</taxon>
        <taxon>Magnoliopsida</taxon>
        <taxon>eudicotyledons</taxon>
        <taxon>Gunneridae</taxon>
        <taxon>Pentapetalae</taxon>
        <taxon>rosids</taxon>
        <taxon>malvids</taxon>
        <taxon>Brassicales</taxon>
        <taxon>Brassicaceae</taxon>
        <taxon>Brassiceae</taxon>
        <taxon>Brassica</taxon>
    </lineage>
</organism>
<evidence type="ECO:0000313" key="2">
    <source>
        <dbReference type="Proteomes" id="UP000032141"/>
    </source>
</evidence>
<dbReference type="HOGENOM" id="CLU_850860_0_0_1"/>
<dbReference type="PANTHER" id="PTHR45023">
    <property type="match status" value="1"/>
</dbReference>
<reference evidence="1 2" key="1">
    <citation type="journal article" date="2014" name="Genome Biol.">
        <title>Transcriptome and methylome profiling reveals relics of genome dominance in the mesopolyploid Brassica oleracea.</title>
        <authorList>
            <person name="Parkin I.A."/>
            <person name="Koh C."/>
            <person name="Tang H."/>
            <person name="Robinson S.J."/>
            <person name="Kagale S."/>
            <person name="Clarke W.E."/>
            <person name="Town C.D."/>
            <person name="Nixon J."/>
            <person name="Krishnakumar V."/>
            <person name="Bidwell S.L."/>
            <person name="Denoeud F."/>
            <person name="Belcram H."/>
            <person name="Links M.G."/>
            <person name="Just J."/>
            <person name="Clarke C."/>
            <person name="Bender T."/>
            <person name="Huebert T."/>
            <person name="Mason A.S."/>
            <person name="Pires J.C."/>
            <person name="Barker G."/>
            <person name="Moore J."/>
            <person name="Walley P.G."/>
            <person name="Manoli S."/>
            <person name="Batley J."/>
            <person name="Edwards D."/>
            <person name="Nelson M.N."/>
            <person name="Wang X."/>
            <person name="Paterson A.H."/>
            <person name="King G."/>
            <person name="Bancroft I."/>
            <person name="Chalhoub B."/>
            <person name="Sharpe A.G."/>
        </authorList>
    </citation>
    <scope>NUCLEOTIDE SEQUENCE</scope>
    <source>
        <strain evidence="1 2">cv. TO1000</strain>
    </source>
</reference>
<dbReference type="EnsemblPlants" id="Bo5g043250.1">
    <property type="protein sequence ID" value="Bo5g043250.1"/>
    <property type="gene ID" value="Bo5g043250"/>
</dbReference>
<evidence type="ECO:0000313" key="1">
    <source>
        <dbReference type="EnsemblPlants" id="Bo5g043250.1"/>
    </source>
</evidence>
<name>A0A0D3CD74_BRAOL</name>
<reference evidence="1" key="2">
    <citation type="submission" date="2015-03" db="UniProtKB">
        <authorList>
            <consortium name="EnsemblPlants"/>
        </authorList>
    </citation>
    <scope>IDENTIFICATION</scope>
</reference>
<dbReference type="Gramene" id="Bo5g043250.1">
    <property type="protein sequence ID" value="Bo5g043250.1"/>
    <property type="gene ID" value="Bo5g043250"/>
</dbReference>
<dbReference type="AlphaFoldDB" id="A0A0D3CD74"/>
<dbReference type="Proteomes" id="UP000032141">
    <property type="component" value="Chromosome C5"/>
</dbReference>
<keyword evidence="2" id="KW-1185">Reference proteome</keyword>